<dbReference type="GO" id="GO:0016887">
    <property type="term" value="F:ATP hydrolysis activity"/>
    <property type="evidence" value="ECO:0007669"/>
    <property type="project" value="TreeGrafter"/>
</dbReference>
<comment type="caution">
    <text evidence="1">The sequence shown here is derived from an EMBL/GenBank/DDBJ whole genome shotgun (WGS) entry which is preliminary data.</text>
</comment>
<dbReference type="PANTHER" id="PTHR43384">
    <property type="entry name" value="SEPTUM SITE-DETERMINING PROTEIN MIND HOMOLOG, CHLOROPLASTIC-RELATED"/>
    <property type="match status" value="1"/>
</dbReference>
<dbReference type="Proteomes" id="UP000298159">
    <property type="component" value="Unassembled WGS sequence"/>
</dbReference>
<dbReference type="GO" id="GO:0009898">
    <property type="term" value="C:cytoplasmic side of plasma membrane"/>
    <property type="evidence" value="ECO:0007669"/>
    <property type="project" value="TreeGrafter"/>
</dbReference>
<dbReference type="RefSeq" id="WP_135788901.1">
    <property type="nucleotide sequence ID" value="NZ_SRRT01000013.1"/>
</dbReference>
<dbReference type="PANTHER" id="PTHR43384:SF14">
    <property type="entry name" value="ESX-1 SECRETION-ASSOCIATED PROTEIN ESPI"/>
    <property type="match status" value="1"/>
</dbReference>
<dbReference type="GO" id="GO:0051782">
    <property type="term" value="P:negative regulation of cell division"/>
    <property type="evidence" value="ECO:0007669"/>
    <property type="project" value="TreeGrafter"/>
</dbReference>
<sequence>MSSREAADTQALRQVQASLAGPRSIVFLNPKGGAGTTTSTLLAGRTFGVHRGGGTAVWDNNETRGSLGGRALAANHNHTARELLANMSMFEDVTTARIGDLGRFVRGQGPAHCDVLASDERPEVTGHIAEQDFTQIHDLLTRYYKLVLIDTGNNMRAPNWLAAVRSADLLVVTTTVREDTSSAALWMLDALQNNVFDNAADLKRKTVTLLAEPTPHTDKELRENLKDIFSQRTDAVLQIPYDPALTDGGVVDYTRLRPGTHTAWLYACAAMAVRL</sequence>
<dbReference type="GO" id="GO:0005829">
    <property type="term" value="C:cytosol"/>
    <property type="evidence" value="ECO:0007669"/>
    <property type="project" value="TreeGrafter"/>
</dbReference>
<dbReference type="InterPro" id="IPR050625">
    <property type="entry name" value="ParA/MinD_ATPase"/>
</dbReference>
<dbReference type="EMBL" id="SRRT01000013">
    <property type="protein sequence ID" value="TGN72255.1"/>
    <property type="molecule type" value="Genomic_DNA"/>
</dbReference>
<dbReference type="GeneID" id="95451892"/>
<organism evidence="1 2">
    <name type="scientific">Streptomyces bauhiniae</name>
    <dbReference type="NCBI Taxonomy" id="2340725"/>
    <lineage>
        <taxon>Bacteria</taxon>
        <taxon>Bacillati</taxon>
        <taxon>Actinomycetota</taxon>
        <taxon>Actinomycetes</taxon>
        <taxon>Kitasatosporales</taxon>
        <taxon>Streptomycetaceae</taxon>
        <taxon>Streptomyces</taxon>
    </lineage>
</organism>
<keyword evidence="2" id="KW-1185">Reference proteome</keyword>
<name>A0A4Z1CU50_9ACTN</name>
<gene>
    <name evidence="1" type="ORF">E5083_30440</name>
</gene>
<protein>
    <submittedName>
        <fullName evidence="1">Cobalamin biosynthesis protein CobQ</fullName>
    </submittedName>
</protein>
<dbReference type="InterPro" id="IPR027417">
    <property type="entry name" value="P-loop_NTPase"/>
</dbReference>
<dbReference type="Gene3D" id="3.40.50.300">
    <property type="entry name" value="P-loop containing nucleotide triphosphate hydrolases"/>
    <property type="match status" value="1"/>
</dbReference>
<accession>A0A4Z1CU50</accession>
<dbReference type="AlphaFoldDB" id="A0A4Z1CU50"/>
<proteinExistence type="predicted"/>
<evidence type="ECO:0000313" key="1">
    <source>
        <dbReference type="EMBL" id="TGN72255.1"/>
    </source>
</evidence>
<dbReference type="SUPFAM" id="SSF52540">
    <property type="entry name" value="P-loop containing nucleoside triphosphate hydrolases"/>
    <property type="match status" value="1"/>
</dbReference>
<dbReference type="GO" id="GO:0005524">
    <property type="term" value="F:ATP binding"/>
    <property type="evidence" value="ECO:0007669"/>
    <property type="project" value="TreeGrafter"/>
</dbReference>
<evidence type="ECO:0000313" key="2">
    <source>
        <dbReference type="Proteomes" id="UP000298159"/>
    </source>
</evidence>
<reference evidence="1 2" key="1">
    <citation type="submission" date="2019-04" db="EMBL/GenBank/DDBJ databases">
        <title>Streptomyces sp. nov. Bv016 isolated from bark of Buahinia variegata.</title>
        <authorList>
            <person name="Kanchanasin P."/>
            <person name="Tanasupawat S."/>
            <person name="Yuki M."/>
            <person name="Kudo T."/>
        </authorList>
    </citation>
    <scope>NUCLEOTIDE SEQUENCE [LARGE SCALE GENOMIC DNA]</scope>
    <source>
        <strain evidence="1 2">Bv016</strain>
    </source>
</reference>